<organism evidence="1 2">
    <name type="scientific">Methanogenium marinum</name>
    <dbReference type="NCBI Taxonomy" id="348610"/>
    <lineage>
        <taxon>Archaea</taxon>
        <taxon>Methanobacteriati</taxon>
        <taxon>Methanobacteriota</taxon>
        <taxon>Stenosarchaea group</taxon>
        <taxon>Methanomicrobia</taxon>
        <taxon>Methanomicrobiales</taxon>
        <taxon>Methanomicrobiaceae</taxon>
        <taxon>Methanogenium</taxon>
    </lineage>
</organism>
<accession>A0A9Q4KRD6</accession>
<dbReference type="InterPro" id="IPR049537">
    <property type="entry name" value="RelB-like"/>
</dbReference>
<reference evidence="1" key="1">
    <citation type="submission" date="2022-01" db="EMBL/GenBank/DDBJ databases">
        <title>Draft genome of Methanogenium marinum DSM 15558.</title>
        <authorList>
            <person name="Chen S.-C."/>
            <person name="You Y.-T."/>
        </authorList>
    </citation>
    <scope>NUCLEOTIDE SEQUENCE</scope>
    <source>
        <strain evidence="1">DSM 15558</strain>
    </source>
</reference>
<evidence type="ECO:0000313" key="2">
    <source>
        <dbReference type="Proteomes" id="UP001143747"/>
    </source>
</evidence>
<evidence type="ECO:0000313" key="1">
    <source>
        <dbReference type="EMBL" id="MDE4907174.1"/>
    </source>
</evidence>
<sequence length="63" mass="7329">MLDIKPQYIVSDDNEPVSVILDIQTFHKIEAFIEDYGLDRFMDEADDDEPLSLSEARNYYATL</sequence>
<proteinExistence type="predicted"/>
<dbReference type="Proteomes" id="UP001143747">
    <property type="component" value="Unassembled WGS sequence"/>
</dbReference>
<protein>
    <submittedName>
        <fullName evidence="1">Uncharacterized protein</fullName>
    </submittedName>
</protein>
<dbReference type="Gene3D" id="6.10.250.2100">
    <property type="match status" value="1"/>
</dbReference>
<name>A0A9Q4KRD6_9EURY</name>
<keyword evidence="2" id="KW-1185">Reference proteome</keyword>
<comment type="caution">
    <text evidence="1">The sequence shown here is derived from an EMBL/GenBank/DDBJ whole genome shotgun (WGS) entry which is preliminary data.</text>
</comment>
<gene>
    <name evidence="1" type="ORF">L0665_00840</name>
</gene>
<dbReference type="AlphaFoldDB" id="A0A9Q4KRD6"/>
<dbReference type="EMBL" id="JAKELO010000002">
    <property type="protein sequence ID" value="MDE4907174.1"/>
    <property type="molecule type" value="Genomic_DNA"/>
</dbReference>
<dbReference type="Pfam" id="PF18506">
    <property type="entry name" value="RelB-like"/>
    <property type="match status" value="1"/>
</dbReference>
<dbReference type="RefSeq" id="WP_274923838.1">
    <property type="nucleotide sequence ID" value="NZ_JAKELO010000002.1"/>
</dbReference>